<keyword evidence="8" id="KW-0408">Iron</keyword>
<dbReference type="GO" id="GO:0015891">
    <property type="term" value="P:siderophore transport"/>
    <property type="evidence" value="ECO:0007669"/>
    <property type="project" value="InterPro"/>
</dbReference>
<dbReference type="InterPro" id="IPR039426">
    <property type="entry name" value="TonB-dep_rcpt-like"/>
</dbReference>
<evidence type="ECO:0000256" key="16">
    <source>
        <dbReference type="SAM" id="SignalP"/>
    </source>
</evidence>
<evidence type="ECO:0000256" key="15">
    <source>
        <dbReference type="RuleBase" id="RU003357"/>
    </source>
</evidence>
<evidence type="ECO:0000256" key="11">
    <source>
        <dbReference type="ARBA" id="ARBA00023136"/>
    </source>
</evidence>
<keyword evidence="6 14" id="KW-0812">Transmembrane</keyword>
<sequence length="730" mass="80258">MIRSTELRLASVGARGHVLPRALFAALCTMAAGQVLAEAPVAAADAQVTTLDRLIVQGEQAKGYTVEKTTAGTRMDLSLREIPQSVTVVTRERMDDQNLQSITDVLNNVTGISSAPSDSERVEFFARGFYIDNYQFDGIPAYMDQAWSYGDSALDVALYDRIEVVRGATGLLTGSGNPSASINLVRKHALSRDVTGTVSVGGGDFNKTRSVADVTVPLSPEGTVRARVIGVYQDGESDMDRYGLRKKIGSAIIDADLTDSTLLSVGYEYQKKEADDVTWGGFPLVYSDGTRTNYDRSFNPAADWTFWDTRLQRTFASLQQSFDNGWNLKANLSHEKTEAANHLFYPYYTIFGFDRATGGGVVPYSGNYQTERKADGADVYAEGPFQLFGREHRLVAGASYNRREYVNNGTFDFPAPLDSYLGWAGAYPEPNWSPRTVQSTGTIKQKAAYAAARFSLADPLTLLVGARYTDWQIDGRNFDSTTQGLVPFSDSQTEVTPYAGLVYDINDVWSTYVSYTEIFNPQTRRDPSGGFLDPLTGKGYEAGVKAAWFDDRLNASLAVFRIEQDNLGVATGGFVSGSSESAYEAANGVVSEGFDFELSGRLTQGWNATFGASHYTARDADDVSINKQLPRTTIKLFNSYTPQGAWSDLTVGGGINWQNRIYYVDAIYRTVEQDAYALVSAFARYKLSPQFSVQLNVDNLLDKRYYSQIDGGYGAWGASRNGMLTFNYTF</sequence>
<keyword evidence="3 14" id="KW-0813">Transport</keyword>
<feature type="signal peptide" evidence="16">
    <location>
        <begin position="1"/>
        <end position="37"/>
    </location>
</feature>
<comment type="caution">
    <text evidence="19">The sequence shown here is derived from an EMBL/GenBank/DDBJ whole genome shotgun (WGS) entry which is preliminary data.</text>
</comment>
<feature type="chain" id="PRO_5015765133" evidence="16">
    <location>
        <begin position="38"/>
        <end position="730"/>
    </location>
</feature>
<dbReference type="InterPro" id="IPR000531">
    <property type="entry name" value="Beta-barrel_TonB"/>
</dbReference>
<dbReference type="NCBIfam" id="NF007447">
    <property type="entry name" value="PRK10003.1"/>
    <property type="match status" value="1"/>
</dbReference>
<dbReference type="AlphaFoldDB" id="A0A2S6Z877"/>
<evidence type="ECO:0000259" key="18">
    <source>
        <dbReference type="Pfam" id="PF07715"/>
    </source>
</evidence>
<feature type="domain" description="TonB-dependent receptor plug" evidence="18">
    <location>
        <begin position="79"/>
        <end position="179"/>
    </location>
</feature>
<dbReference type="EMBL" id="MIGV01000003">
    <property type="protein sequence ID" value="PPT77952.1"/>
    <property type="molecule type" value="Genomic_DNA"/>
</dbReference>
<evidence type="ECO:0000256" key="13">
    <source>
        <dbReference type="ARBA" id="ARBA00023237"/>
    </source>
</evidence>
<dbReference type="PROSITE" id="PS52016">
    <property type="entry name" value="TONB_DEPENDENT_REC_3"/>
    <property type="match status" value="1"/>
</dbReference>
<reference evidence="19 20" key="1">
    <citation type="submission" date="2016-08" db="EMBL/GenBank/DDBJ databases">
        <title>Evolution of the type three secretion system and type three effector repertoires in Xanthomonas.</title>
        <authorList>
            <person name="Merda D."/>
            <person name="Briand M."/>
            <person name="Bosis E."/>
            <person name="Rousseau C."/>
            <person name="Portier P."/>
            <person name="Jacques M.-A."/>
            <person name="Fischer-Le Saux M."/>
        </authorList>
    </citation>
    <scope>NUCLEOTIDE SEQUENCE [LARGE SCALE GENOMIC DNA]</scope>
    <source>
        <strain evidence="19 20">CFBP 3122</strain>
    </source>
</reference>
<evidence type="ECO:0000256" key="8">
    <source>
        <dbReference type="ARBA" id="ARBA00023004"/>
    </source>
</evidence>
<dbReference type="CDD" id="cd01347">
    <property type="entry name" value="ligand_gated_channel"/>
    <property type="match status" value="1"/>
</dbReference>
<dbReference type="InterPro" id="IPR010105">
    <property type="entry name" value="TonB_sidphr_rcpt"/>
</dbReference>
<evidence type="ECO:0000256" key="14">
    <source>
        <dbReference type="PROSITE-ProRule" id="PRU01360"/>
    </source>
</evidence>
<evidence type="ECO:0000313" key="19">
    <source>
        <dbReference type="EMBL" id="PPT77952.1"/>
    </source>
</evidence>
<dbReference type="InterPro" id="IPR036942">
    <property type="entry name" value="Beta-barrel_TonB_sf"/>
</dbReference>
<dbReference type="InterPro" id="IPR037066">
    <property type="entry name" value="Plug_dom_sf"/>
</dbReference>
<dbReference type="FunFam" id="2.170.130.10:FF:000010">
    <property type="entry name" value="Ferripyoverdine receptor"/>
    <property type="match status" value="1"/>
</dbReference>
<evidence type="ECO:0000256" key="1">
    <source>
        <dbReference type="ARBA" id="ARBA00004571"/>
    </source>
</evidence>
<feature type="domain" description="TonB-dependent receptor-like beta-barrel" evidence="17">
    <location>
        <begin position="259"/>
        <end position="700"/>
    </location>
</feature>
<dbReference type="NCBIfam" id="TIGR01783">
    <property type="entry name" value="TonB-siderophor"/>
    <property type="match status" value="1"/>
</dbReference>
<keyword evidence="10 15" id="KW-0798">TonB box</keyword>
<keyword evidence="12 19" id="KW-0675">Receptor</keyword>
<protein>
    <submittedName>
        <fullName evidence="19">Ferric-rhodotorulic acid/ferric-coprogen receptor FhuE</fullName>
    </submittedName>
</protein>
<keyword evidence="11 14" id="KW-0472">Membrane</keyword>
<evidence type="ECO:0000256" key="2">
    <source>
        <dbReference type="ARBA" id="ARBA00009810"/>
    </source>
</evidence>
<evidence type="ECO:0000256" key="9">
    <source>
        <dbReference type="ARBA" id="ARBA00023065"/>
    </source>
</evidence>
<proteinExistence type="inferred from homology"/>
<comment type="subcellular location">
    <subcellularLocation>
        <location evidence="1 14">Cell outer membrane</location>
        <topology evidence="1 14">Multi-pass membrane protein</topology>
    </subcellularLocation>
</comment>
<dbReference type="SUPFAM" id="SSF56935">
    <property type="entry name" value="Porins"/>
    <property type="match status" value="1"/>
</dbReference>
<dbReference type="Pfam" id="PF00593">
    <property type="entry name" value="TonB_dep_Rec_b-barrel"/>
    <property type="match status" value="1"/>
</dbReference>
<dbReference type="Proteomes" id="UP000238270">
    <property type="component" value="Unassembled WGS sequence"/>
</dbReference>
<keyword evidence="7 16" id="KW-0732">Signal</keyword>
<evidence type="ECO:0000256" key="5">
    <source>
        <dbReference type="ARBA" id="ARBA00022496"/>
    </source>
</evidence>
<evidence type="ECO:0000256" key="3">
    <source>
        <dbReference type="ARBA" id="ARBA00022448"/>
    </source>
</evidence>
<evidence type="ECO:0000256" key="10">
    <source>
        <dbReference type="ARBA" id="ARBA00023077"/>
    </source>
</evidence>
<evidence type="ECO:0000313" key="20">
    <source>
        <dbReference type="Proteomes" id="UP000238270"/>
    </source>
</evidence>
<dbReference type="Gene3D" id="2.170.130.10">
    <property type="entry name" value="TonB-dependent receptor, plug domain"/>
    <property type="match status" value="1"/>
</dbReference>
<dbReference type="GO" id="GO:0038023">
    <property type="term" value="F:signaling receptor activity"/>
    <property type="evidence" value="ECO:0007669"/>
    <property type="project" value="InterPro"/>
</dbReference>
<dbReference type="InterPro" id="IPR012910">
    <property type="entry name" value="Plug_dom"/>
</dbReference>
<keyword evidence="13 14" id="KW-0998">Cell outer membrane</keyword>
<accession>A0A2S6Z877</accession>
<evidence type="ECO:0000256" key="6">
    <source>
        <dbReference type="ARBA" id="ARBA00022692"/>
    </source>
</evidence>
<organism evidence="19 20">
    <name type="scientific">Xanthomonas arboricola pv. populi</name>
    <dbReference type="NCBI Taxonomy" id="487823"/>
    <lineage>
        <taxon>Bacteria</taxon>
        <taxon>Pseudomonadati</taxon>
        <taxon>Pseudomonadota</taxon>
        <taxon>Gammaproteobacteria</taxon>
        <taxon>Lysobacterales</taxon>
        <taxon>Lysobacteraceae</taxon>
        <taxon>Xanthomonas</taxon>
    </lineage>
</organism>
<name>A0A2S6Z877_9XANT</name>
<gene>
    <name evidence="19" type="ORF">XaplCFBP3122_04780</name>
</gene>
<keyword evidence="9" id="KW-0406">Ion transport</keyword>
<comment type="similarity">
    <text evidence="2 14 15">Belongs to the TonB-dependent receptor family.</text>
</comment>
<dbReference type="GO" id="GO:0009279">
    <property type="term" value="C:cell outer membrane"/>
    <property type="evidence" value="ECO:0007669"/>
    <property type="project" value="UniProtKB-SubCell"/>
</dbReference>
<evidence type="ECO:0000256" key="4">
    <source>
        <dbReference type="ARBA" id="ARBA00022452"/>
    </source>
</evidence>
<dbReference type="RefSeq" id="WP_104597146.1">
    <property type="nucleotide sequence ID" value="NZ_MIGV01000003.1"/>
</dbReference>
<dbReference type="PANTHER" id="PTHR32552:SF74">
    <property type="entry name" value="HYDROXAMATE SIDEROPHORE RECEPTOR FHUE"/>
    <property type="match status" value="1"/>
</dbReference>
<dbReference type="GO" id="GO:0015344">
    <property type="term" value="F:siderophore uptake transmembrane transporter activity"/>
    <property type="evidence" value="ECO:0007669"/>
    <property type="project" value="TreeGrafter"/>
</dbReference>
<dbReference type="Pfam" id="PF07715">
    <property type="entry name" value="Plug"/>
    <property type="match status" value="1"/>
</dbReference>
<dbReference type="PANTHER" id="PTHR32552">
    <property type="entry name" value="FERRICHROME IRON RECEPTOR-RELATED"/>
    <property type="match status" value="1"/>
</dbReference>
<evidence type="ECO:0000256" key="7">
    <source>
        <dbReference type="ARBA" id="ARBA00022729"/>
    </source>
</evidence>
<dbReference type="Gene3D" id="2.40.170.20">
    <property type="entry name" value="TonB-dependent receptor, beta-barrel domain"/>
    <property type="match status" value="1"/>
</dbReference>
<evidence type="ECO:0000256" key="12">
    <source>
        <dbReference type="ARBA" id="ARBA00023170"/>
    </source>
</evidence>
<keyword evidence="4 14" id="KW-1134">Transmembrane beta strand</keyword>
<keyword evidence="5" id="KW-0410">Iron transport</keyword>
<evidence type="ECO:0000259" key="17">
    <source>
        <dbReference type="Pfam" id="PF00593"/>
    </source>
</evidence>